<sequence length="224" mass="24475">MQLLTWYPRDGEVIQPFQVLPPHREVIPCFQVLPSQSATYTFKALSPTTMKYSDGSTRTGLEWREFEVELPPPSCDGPDKVASLSFTQLASGTSGETCFDMECSEGMVTVRRNASGQPQALSVGADAFPAALVQPGAYPLEATTWSLFERLEPKETISGRTMVGPILIDRTGAEDWMTTTGVHGEGLVKYSSIPARSASRSASPMARWRQLCGVDEMTSESRAE</sequence>
<accession>A0AA38H2W9</accession>
<protein>
    <submittedName>
        <fullName evidence="1">Uncharacterized protein</fullName>
    </submittedName>
</protein>
<reference evidence="1" key="1">
    <citation type="journal article" date="2022" name="G3 (Bethesda)">
        <title>High quality genome of the basidiomycete yeast Dioszegia hungarica PDD-24b-2 isolated from cloud water.</title>
        <authorList>
            <person name="Jarrige D."/>
            <person name="Haridas S."/>
            <person name="Bleykasten-Grosshans C."/>
            <person name="Joly M."/>
            <person name="Nadalig T."/>
            <person name="Sancelme M."/>
            <person name="Vuilleumier S."/>
            <person name="Grigoriev I.V."/>
            <person name="Amato P."/>
            <person name="Bringel F."/>
        </authorList>
    </citation>
    <scope>NUCLEOTIDE SEQUENCE</scope>
    <source>
        <strain evidence="1">PDD-24b-2</strain>
    </source>
</reference>
<evidence type="ECO:0000313" key="1">
    <source>
        <dbReference type="EMBL" id="KAI9632977.1"/>
    </source>
</evidence>
<comment type="caution">
    <text evidence="1">The sequence shown here is derived from an EMBL/GenBank/DDBJ whole genome shotgun (WGS) entry which is preliminary data.</text>
</comment>
<dbReference type="GeneID" id="77730268"/>
<dbReference type="Proteomes" id="UP001164286">
    <property type="component" value="Unassembled WGS sequence"/>
</dbReference>
<organism evidence="1 2">
    <name type="scientific">Dioszegia hungarica</name>
    <dbReference type="NCBI Taxonomy" id="4972"/>
    <lineage>
        <taxon>Eukaryota</taxon>
        <taxon>Fungi</taxon>
        <taxon>Dikarya</taxon>
        <taxon>Basidiomycota</taxon>
        <taxon>Agaricomycotina</taxon>
        <taxon>Tremellomycetes</taxon>
        <taxon>Tremellales</taxon>
        <taxon>Bulleribasidiaceae</taxon>
        <taxon>Dioszegia</taxon>
    </lineage>
</organism>
<keyword evidence="2" id="KW-1185">Reference proteome</keyword>
<proteinExistence type="predicted"/>
<evidence type="ECO:0000313" key="2">
    <source>
        <dbReference type="Proteomes" id="UP001164286"/>
    </source>
</evidence>
<name>A0AA38H2W9_9TREE</name>
<dbReference type="EMBL" id="JAKWFO010000013">
    <property type="protein sequence ID" value="KAI9632977.1"/>
    <property type="molecule type" value="Genomic_DNA"/>
</dbReference>
<gene>
    <name evidence="1" type="ORF">MKK02DRAFT_40357</name>
</gene>
<dbReference type="AlphaFoldDB" id="A0AA38H2W9"/>
<dbReference type="RefSeq" id="XP_052942754.1">
    <property type="nucleotide sequence ID" value="XM_053091063.1"/>
</dbReference>